<dbReference type="GO" id="GO:0006508">
    <property type="term" value="P:proteolysis"/>
    <property type="evidence" value="ECO:0007669"/>
    <property type="project" value="InterPro"/>
</dbReference>
<dbReference type="SMART" id="SM01419">
    <property type="entry name" value="Thiol-ester_cl"/>
    <property type="match status" value="1"/>
</dbReference>
<dbReference type="InterPro" id="IPR047565">
    <property type="entry name" value="Alpha-macroglob_thiol-ester_cl"/>
</dbReference>
<dbReference type="SMART" id="SM01359">
    <property type="entry name" value="A2M_N_2"/>
    <property type="match status" value="1"/>
</dbReference>
<dbReference type="Pfam" id="PF17962">
    <property type="entry name" value="bMG6"/>
    <property type="match status" value="1"/>
</dbReference>
<dbReference type="SUPFAM" id="SSF48239">
    <property type="entry name" value="Terpenoid cyclases/Protein prenyltransferases"/>
    <property type="match status" value="1"/>
</dbReference>
<dbReference type="EMBL" id="JAABLQ010000001">
    <property type="protein sequence ID" value="NBN78213.1"/>
    <property type="molecule type" value="Genomic_DNA"/>
</dbReference>
<dbReference type="Pfam" id="PF14295">
    <property type="entry name" value="PAN_4"/>
    <property type="match status" value="1"/>
</dbReference>
<feature type="compositionally biased region" description="Polar residues" evidence="5">
    <location>
        <begin position="1660"/>
        <end position="1670"/>
    </location>
</feature>
<feature type="region of interest" description="Disordered" evidence="5">
    <location>
        <begin position="1660"/>
        <end position="1679"/>
    </location>
</feature>
<evidence type="ECO:0000256" key="5">
    <source>
        <dbReference type="SAM" id="MobiDB-lite"/>
    </source>
</evidence>
<dbReference type="PIRSF" id="PIRSF038980">
    <property type="entry name" value="A2M_bac"/>
    <property type="match status" value="1"/>
</dbReference>
<comment type="caution">
    <text evidence="8">The sequence shown here is derived from an EMBL/GenBank/DDBJ whole genome shotgun (WGS) entry which is preliminary data.</text>
</comment>
<dbReference type="Pfam" id="PF00207">
    <property type="entry name" value="A2M"/>
    <property type="match status" value="1"/>
</dbReference>
<feature type="chain" id="PRO_5031530793" evidence="6">
    <location>
        <begin position="24"/>
        <end position="1825"/>
    </location>
</feature>
<dbReference type="Pfam" id="PF21142">
    <property type="entry name" value="A2M_bMG2"/>
    <property type="match status" value="1"/>
</dbReference>
<comment type="similarity">
    <text evidence="1">Belongs to the protease inhibitor I39 (alpha-2-macroglobulin) family. Bacterial alpha-2-macroglobulin subfamily.</text>
</comment>
<dbReference type="InterPro" id="IPR041203">
    <property type="entry name" value="Bact_A2M_MG5"/>
</dbReference>
<name>A0A7X5F1U6_9HYPH</name>
<dbReference type="CDD" id="cd02891">
    <property type="entry name" value="A2M_like"/>
    <property type="match status" value="1"/>
</dbReference>
<dbReference type="RefSeq" id="WP_161708306.1">
    <property type="nucleotide sequence ID" value="NZ_JAABLQ010000001.1"/>
</dbReference>
<feature type="signal peptide" evidence="6">
    <location>
        <begin position="1"/>
        <end position="23"/>
    </location>
</feature>
<dbReference type="InterPro" id="IPR041462">
    <property type="entry name" value="Bact_A2M_MG6"/>
</dbReference>
<keyword evidence="2 6" id="KW-0732">Signal</keyword>
<organism evidence="8 9">
    <name type="scientific">Pannonibacter tanglangensis</name>
    <dbReference type="NCBI Taxonomy" id="2750084"/>
    <lineage>
        <taxon>Bacteria</taxon>
        <taxon>Pseudomonadati</taxon>
        <taxon>Pseudomonadota</taxon>
        <taxon>Alphaproteobacteria</taxon>
        <taxon>Hyphomicrobiales</taxon>
        <taxon>Stappiaceae</taxon>
        <taxon>Pannonibacter</taxon>
    </lineage>
</organism>
<dbReference type="InterPro" id="IPR049120">
    <property type="entry name" value="A2M_bMG2"/>
</dbReference>
<accession>A0A7X5F1U6</accession>
<dbReference type="PANTHER" id="PTHR40094:SF1">
    <property type="entry name" value="UBIQUITIN DOMAIN-CONTAINING PROTEIN"/>
    <property type="match status" value="1"/>
</dbReference>
<gene>
    <name evidence="8" type="ORF">GWI72_08045</name>
</gene>
<dbReference type="InterPro" id="IPR021868">
    <property type="entry name" value="Alpha_2_Macroglob_MG3"/>
</dbReference>
<dbReference type="InterPro" id="IPR041246">
    <property type="entry name" value="Bact_MG10"/>
</dbReference>
<dbReference type="Pfam" id="PF11974">
    <property type="entry name" value="bMG3"/>
    <property type="match status" value="1"/>
</dbReference>
<dbReference type="PROSITE" id="PS50948">
    <property type="entry name" value="PAN"/>
    <property type="match status" value="1"/>
</dbReference>
<dbReference type="SMART" id="SM00223">
    <property type="entry name" value="APPLE"/>
    <property type="match status" value="1"/>
</dbReference>
<evidence type="ECO:0000313" key="9">
    <source>
        <dbReference type="Proteomes" id="UP000586722"/>
    </source>
</evidence>
<dbReference type="CDD" id="cd01100">
    <property type="entry name" value="APPLE_Factor_XI_like"/>
    <property type="match status" value="1"/>
</dbReference>
<dbReference type="GO" id="GO:0005615">
    <property type="term" value="C:extracellular space"/>
    <property type="evidence" value="ECO:0007669"/>
    <property type="project" value="InterPro"/>
</dbReference>
<dbReference type="InterPro" id="IPR051802">
    <property type="entry name" value="YfhM-like"/>
</dbReference>
<dbReference type="Pfam" id="PF17973">
    <property type="entry name" value="bMG10"/>
    <property type="match status" value="1"/>
</dbReference>
<evidence type="ECO:0000256" key="2">
    <source>
        <dbReference type="ARBA" id="ARBA00022729"/>
    </source>
</evidence>
<evidence type="ECO:0000256" key="6">
    <source>
        <dbReference type="SAM" id="SignalP"/>
    </source>
</evidence>
<dbReference type="GO" id="GO:0004866">
    <property type="term" value="F:endopeptidase inhibitor activity"/>
    <property type="evidence" value="ECO:0007669"/>
    <property type="project" value="InterPro"/>
</dbReference>
<protein>
    <submittedName>
        <fullName evidence="8">Alpha-2-macroglobulin</fullName>
    </submittedName>
</protein>
<dbReference type="PANTHER" id="PTHR40094">
    <property type="entry name" value="ALPHA-2-MACROGLOBULIN HOMOLOG"/>
    <property type="match status" value="1"/>
</dbReference>
<dbReference type="Pfam" id="PF07703">
    <property type="entry name" value="A2M_BRD"/>
    <property type="match status" value="1"/>
</dbReference>
<dbReference type="Gene3D" id="1.50.10.20">
    <property type="match status" value="1"/>
</dbReference>
<dbReference type="Pfam" id="PF07678">
    <property type="entry name" value="TED_complement"/>
    <property type="match status" value="1"/>
</dbReference>
<proteinExistence type="inferred from homology"/>
<dbReference type="InterPro" id="IPR001599">
    <property type="entry name" value="Macroglobln_a2"/>
</dbReference>
<dbReference type="InterPro" id="IPR002890">
    <property type="entry name" value="MG2"/>
</dbReference>
<dbReference type="InterPro" id="IPR011625">
    <property type="entry name" value="A2M_N_BRD"/>
</dbReference>
<dbReference type="Proteomes" id="UP000586722">
    <property type="component" value="Unassembled WGS sequence"/>
</dbReference>
<keyword evidence="3" id="KW-0677">Repeat</keyword>
<dbReference type="Gene3D" id="3.50.4.10">
    <property type="entry name" value="Hepatocyte Growth Factor"/>
    <property type="match status" value="1"/>
</dbReference>
<dbReference type="Pfam" id="PF01835">
    <property type="entry name" value="MG2"/>
    <property type="match status" value="1"/>
</dbReference>
<reference evidence="9" key="1">
    <citation type="submission" date="2020-01" db="EMBL/GenBank/DDBJ databases">
        <authorList>
            <person name="Fang Y."/>
            <person name="Sun R."/>
            <person name="Nie L."/>
            <person name="He J."/>
            <person name="Hao L."/>
            <person name="Wang L."/>
            <person name="Su S."/>
            <person name="Lv E."/>
            <person name="Zhang Z."/>
            <person name="Xie R."/>
            <person name="Liu H."/>
        </authorList>
    </citation>
    <scope>NUCLEOTIDE SEQUENCE [LARGE SCALE GENOMIC DNA]</scope>
    <source>
        <strain evidence="9">XCT-53</strain>
    </source>
</reference>
<dbReference type="InterPro" id="IPR003609">
    <property type="entry name" value="Pan_app"/>
</dbReference>
<evidence type="ECO:0000256" key="4">
    <source>
        <dbReference type="ARBA" id="ARBA00023157"/>
    </source>
</evidence>
<feature type="domain" description="Apple" evidence="7">
    <location>
        <begin position="28"/>
        <end position="107"/>
    </location>
</feature>
<evidence type="ECO:0000256" key="3">
    <source>
        <dbReference type="ARBA" id="ARBA00022737"/>
    </source>
</evidence>
<keyword evidence="9" id="KW-1185">Reference proteome</keyword>
<sequence>MLRFLARAARAPLAMAFLSLALAGPLAAADRKIVTIPDADYFGGDYRTVKDVDLPACEAACIGDSQCQAFTYNTSARWCFLKNTQGEVQAFRGAIAGRIVAGQTRTVNVTAERKADLAFVPKYILDEAQRYALALPRLTEAPADSAAVLRKRAGEALAAGLAEEAERDYAGLVTLDGAESAAWAGLAAAQLQQNPDDWNRRTELRQNAVSAAVNAYLTSQSEGGRLKALELLADAMAANENWKPVIKALRLALTLNASPALKERYDQVMAEHGFRIVNHQVDADAAEPRICVVFSEELPRGEDLSPFVRVTGEPGTAVSSDGSQLCVTGVRHGARYDVTVRAGVPSAEGEKLEASADLTLYVRDRSPSVNFLGRAYVLPRGKDATIPIVSVNTTEVAAEIFRVGDRGLVDVVRDERFLRQLAPYESDQLADELGEKIWSGVVTTASPLNTDVTTAIPLEDIGLDLKPGVYAMTARSKLDRQNEWGARATQWFIVSDIGLAAYSGPDGVVASLRSLSTATALEGVPVRLVAVNNEILGEAVSDAGGLATFAPGLTRGRGGRAPALVIAETSDGDYSFLDLRKPAFDLSDRGVEGRAAPGPLDVFAWTEKGIYKSGETVHAQALLRNGRADAQSDLPLTLVYERPDGVEHLRQLVTDAGLGGYAHDLDLAPGVQQGVWTLKVYLDPKGEPLAQKTFLVEDYQPERVDYTLVTTDKAFRFGAPAEVSLEGRFLYGAPASGQVLEGDIAVSPTRSMEPYPGFRFGLSDEALYPTRDALPEGLRTDEEGRLRFAVTLPQVSETSGLYTAELVTRLVEAGGRYVERRLEMPVLPGSPRVGVRPLFSDGVDEGGPADFEIIVIDGTGARQAATGLAWTLSRIETRYQWYRSDGNWAYEPVTTSERVATGKLDVTADAAARLSVPVKWGEYRLEVTLAGPQPAATSETFTAGWYVADAASETPDVLDVGLDKTSYRPGETAILRLKPQFDGIAVVNVFSDRLLSSAAVPVKAGEASVDVAVSEEWGAGAYITATLYRPMDLEAKRMPARALGLSWAQVEPGDRKLAVEIEAPASMRPRSTLETTVRIANLQPGDKAYLTLAAVDVGILNLTGFKTPDPAAWYFGQRRLGVELRDLYGQLIDRTAGTRGQVRSGGDGGSLLQAPPPDEEPVALFSGIVEVGADGRVPLSFEVPDFNGTLRLMAVAWTRTGVGSTERDVEVRDPVVLSASLPRFLAPGDTSRLLVEIDNVDGQTGEYRFVANIDGPVSLTGPAEQAVALEQGKRMELRLPIQAGEGTGDAVIELAITGPDGTSASKTLALGVRDTQPYLTSREVYALEPGNSLTVGASALQGLRPGTVTVALAAGGAAEIDVPGLLAALDRYPYGCTEQTTSRALPLLYLNDVAESVGLGSDDALRARVTKAIQDVLANQNSGGSFGLWNAYGASDTWLDAYVADFLVRAREKGYDVPETAYAAALDSLQNRIAYASDFTEGGEGIAYALYVLARTGRASIGDLRYYMDVKLADFATPLAKAQIAASLALYGEGERASSGFKAAIDGLPLERAGLFREDFGSPLRDGAGVLSYLAEARSPVPAAPVSAFVARQQAFTPVPSTQDMAWLLLAAREANEQAKSARLALDGEVQPGRLGWSFTGGEIAARDVTLANQGSSPTSVVLSVSGQPSEPQPAGGNGFNITRSFYDLDGNEIDPAAVPYNTRMAVVIEVEPLTETNGRLLVVDRLPGGVVIDNPRLVRSGDIGALDWLTTIDQPDHVEFRTDQFVVSIDQRNFGDPVLTFAYLARAVTPGSYVLPPASVEDMYQSDRRAITDTGRFEILGPTR</sequence>
<keyword evidence="4" id="KW-1015">Disulfide bond</keyword>
<evidence type="ECO:0000259" key="7">
    <source>
        <dbReference type="PROSITE" id="PS50948"/>
    </source>
</evidence>
<dbReference type="InterPro" id="IPR026284">
    <property type="entry name" value="A2MG_proteobact"/>
</dbReference>
<dbReference type="InterPro" id="IPR011626">
    <property type="entry name" value="Alpha-macroglobulin_TED"/>
</dbReference>
<dbReference type="InterPro" id="IPR008930">
    <property type="entry name" value="Terpenoid_cyclase/PrenylTrfase"/>
</dbReference>
<dbReference type="Pfam" id="PF17972">
    <property type="entry name" value="bMG5"/>
    <property type="match status" value="1"/>
</dbReference>
<dbReference type="SMART" id="SM01360">
    <property type="entry name" value="A2M"/>
    <property type="match status" value="1"/>
</dbReference>
<evidence type="ECO:0000313" key="8">
    <source>
        <dbReference type="EMBL" id="NBN78213.1"/>
    </source>
</evidence>
<dbReference type="Gene3D" id="2.60.40.1930">
    <property type="match status" value="1"/>
</dbReference>
<evidence type="ECO:0000256" key="1">
    <source>
        <dbReference type="ARBA" id="ARBA00010556"/>
    </source>
</evidence>
<dbReference type="InterPro" id="IPR000177">
    <property type="entry name" value="Apple"/>
</dbReference>